<proteinExistence type="predicted"/>
<evidence type="ECO:0008006" key="3">
    <source>
        <dbReference type="Google" id="ProtNLM"/>
    </source>
</evidence>
<sequence length="130" mass="15159">MKKLVLLAILPLFIACKGKVDAPERLEGVEMQYTYEHGVEFAIRYTAEGVYYQYKKGKSPDKWWGPFPYEYLVTDKGEHFLSWFEDGYGDHVTQLINLEDRTLYGSAIIGERHNVLFHKANISRIKLPEK</sequence>
<comment type="caution">
    <text evidence="1">The sequence shown here is derived from an EMBL/GenBank/DDBJ whole genome shotgun (WGS) entry which is preliminary data.</text>
</comment>
<reference evidence="1 2" key="1">
    <citation type="submission" date="2018-06" db="EMBL/GenBank/DDBJ databases">
        <title>The draft genome sequence of Crocinitomix sp. SM1701.</title>
        <authorList>
            <person name="Zhang X."/>
        </authorList>
    </citation>
    <scope>NUCLEOTIDE SEQUENCE [LARGE SCALE GENOMIC DNA]</scope>
    <source>
        <strain evidence="1 2">SM1701</strain>
    </source>
</reference>
<keyword evidence="2" id="KW-1185">Reference proteome</keyword>
<protein>
    <recommendedName>
        <fullName evidence="3">Molybdenum cofactor biosynthesis protein F N-terminal domain-containing protein</fullName>
    </recommendedName>
</protein>
<dbReference type="RefSeq" id="WP_111063546.1">
    <property type="nucleotide sequence ID" value="NZ_JBHUCU010000017.1"/>
</dbReference>
<gene>
    <name evidence="1" type="ORF">DNU06_11785</name>
</gene>
<evidence type="ECO:0000313" key="2">
    <source>
        <dbReference type="Proteomes" id="UP000249248"/>
    </source>
</evidence>
<dbReference type="PROSITE" id="PS51257">
    <property type="entry name" value="PROKAR_LIPOPROTEIN"/>
    <property type="match status" value="1"/>
</dbReference>
<organism evidence="1 2">
    <name type="scientific">Putridiphycobacter roseus</name>
    <dbReference type="NCBI Taxonomy" id="2219161"/>
    <lineage>
        <taxon>Bacteria</taxon>
        <taxon>Pseudomonadati</taxon>
        <taxon>Bacteroidota</taxon>
        <taxon>Flavobacteriia</taxon>
        <taxon>Flavobacteriales</taxon>
        <taxon>Crocinitomicaceae</taxon>
        <taxon>Putridiphycobacter</taxon>
    </lineage>
</organism>
<dbReference type="Proteomes" id="UP000249248">
    <property type="component" value="Unassembled WGS sequence"/>
</dbReference>
<accession>A0A2W1MZ55</accession>
<name>A0A2W1MZ55_9FLAO</name>
<dbReference type="EMBL" id="QKSB01000007">
    <property type="protein sequence ID" value="PZE16530.1"/>
    <property type="molecule type" value="Genomic_DNA"/>
</dbReference>
<dbReference type="AlphaFoldDB" id="A0A2W1MZ55"/>
<dbReference type="OrthoDB" id="1451052at2"/>
<evidence type="ECO:0000313" key="1">
    <source>
        <dbReference type="EMBL" id="PZE16530.1"/>
    </source>
</evidence>